<dbReference type="InterPro" id="IPR050463">
    <property type="entry name" value="Gfo/Idh/MocA_oxidrdct_glycsds"/>
</dbReference>
<dbReference type="EMBL" id="QKZL01000005">
    <property type="protein sequence ID" value="PZX16958.1"/>
    <property type="molecule type" value="Genomic_DNA"/>
</dbReference>
<name>A0A2W7NA62_9RHOB</name>
<dbReference type="InterPro" id="IPR000683">
    <property type="entry name" value="Gfo/Idh/MocA-like_OxRdtase_N"/>
</dbReference>
<dbReference type="SUPFAM" id="SSF51735">
    <property type="entry name" value="NAD(P)-binding Rossmann-fold domains"/>
    <property type="match status" value="1"/>
</dbReference>
<dbReference type="Pfam" id="PF01408">
    <property type="entry name" value="GFO_IDH_MocA"/>
    <property type="match status" value="1"/>
</dbReference>
<dbReference type="RefSeq" id="WP_234822528.1">
    <property type="nucleotide sequence ID" value="NZ_QKZL01000005.1"/>
</dbReference>
<feature type="domain" description="Gfo/Idh/MocA-like oxidoreductase N-terminal" evidence="2">
    <location>
        <begin position="11"/>
        <end position="123"/>
    </location>
</feature>
<dbReference type="GO" id="GO:0000166">
    <property type="term" value="F:nucleotide binding"/>
    <property type="evidence" value="ECO:0007669"/>
    <property type="project" value="InterPro"/>
</dbReference>
<accession>A0A2W7NA62</accession>
<proteinExistence type="predicted"/>
<dbReference type="InterPro" id="IPR036291">
    <property type="entry name" value="NAD(P)-bd_dom_sf"/>
</dbReference>
<dbReference type="GO" id="GO:0016491">
    <property type="term" value="F:oxidoreductase activity"/>
    <property type="evidence" value="ECO:0007669"/>
    <property type="project" value="UniProtKB-KW"/>
</dbReference>
<dbReference type="Gene3D" id="3.40.50.720">
    <property type="entry name" value="NAD(P)-binding Rossmann-like Domain"/>
    <property type="match status" value="1"/>
</dbReference>
<evidence type="ECO:0000256" key="1">
    <source>
        <dbReference type="ARBA" id="ARBA00023002"/>
    </source>
</evidence>
<dbReference type="PANTHER" id="PTHR43818">
    <property type="entry name" value="BCDNA.GH03377"/>
    <property type="match status" value="1"/>
</dbReference>
<evidence type="ECO:0000313" key="5">
    <source>
        <dbReference type="Proteomes" id="UP000248916"/>
    </source>
</evidence>
<comment type="caution">
    <text evidence="4">The sequence shown here is derived from an EMBL/GenBank/DDBJ whole genome shotgun (WGS) entry which is preliminary data.</text>
</comment>
<sequence length="365" mass="38303">MSGMGIGMGMGIGIVGCGTISGIYLENMPRFRGLSLKAVADLRPEAAEAAARAHGVAALSVTGLLARDDIDIVVNLTIPAAHAEVGRQVLEAGKHLYLEKPLAADLGAARAMVDLAATRGLRIGCAPDTFLGGGHQAARAAFDGGAIGRPLGGTATMMVAGHERWHPNPDFYYADPGGGPLMDMGPYYVTALVQLLGPVAEVTALSSRPRDIRTIGQGDRAGQSVPVEVDTHLLGILRFADGALVQIAMSFDVDGHWHSPLEIYGTEGSMRLPDPNRFDGQVELSGGSVLSAGDRPYGEGNWRGIGLADMAAAIHEDRPHRASATLAFHVLDVIDALHRAAEAGRAVRIDSTCTRPAPMPEEDMR</sequence>
<dbReference type="PANTHER" id="PTHR43818:SF11">
    <property type="entry name" value="BCDNA.GH03377"/>
    <property type="match status" value="1"/>
</dbReference>
<keyword evidence="1" id="KW-0560">Oxidoreductase</keyword>
<protein>
    <submittedName>
        <fullName evidence="4">Putative dehydrogenase</fullName>
    </submittedName>
</protein>
<dbReference type="Gene3D" id="3.30.360.10">
    <property type="entry name" value="Dihydrodipicolinate Reductase, domain 2"/>
    <property type="match status" value="1"/>
</dbReference>
<evidence type="ECO:0000259" key="2">
    <source>
        <dbReference type="Pfam" id="PF01408"/>
    </source>
</evidence>
<evidence type="ECO:0000313" key="4">
    <source>
        <dbReference type="EMBL" id="PZX16958.1"/>
    </source>
</evidence>
<dbReference type="Proteomes" id="UP000248916">
    <property type="component" value="Unassembled WGS sequence"/>
</dbReference>
<keyword evidence="5" id="KW-1185">Reference proteome</keyword>
<gene>
    <name evidence="4" type="ORF">LX81_01588</name>
</gene>
<dbReference type="Pfam" id="PF22725">
    <property type="entry name" value="GFO_IDH_MocA_C3"/>
    <property type="match status" value="1"/>
</dbReference>
<feature type="domain" description="GFO/IDH/MocA-like oxidoreductase" evidence="3">
    <location>
        <begin position="135"/>
        <end position="270"/>
    </location>
</feature>
<dbReference type="SUPFAM" id="SSF55347">
    <property type="entry name" value="Glyceraldehyde-3-phosphate dehydrogenase-like, C-terminal domain"/>
    <property type="match status" value="1"/>
</dbReference>
<dbReference type="AlphaFoldDB" id="A0A2W7NA62"/>
<reference evidence="4 5" key="1">
    <citation type="submission" date="2018-06" db="EMBL/GenBank/DDBJ databases">
        <title>Genomic Encyclopedia of Archaeal and Bacterial Type Strains, Phase II (KMG-II): from individual species to whole genera.</title>
        <authorList>
            <person name="Goeker M."/>
        </authorList>
    </citation>
    <scope>NUCLEOTIDE SEQUENCE [LARGE SCALE GENOMIC DNA]</scope>
    <source>
        <strain evidence="4 5">DSM 22009</strain>
    </source>
</reference>
<organism evidence="4 5">
    <name type="scientific">Palleronia aestuarii</name>
    <dbReference type="NCBI Taxonomy" id="568105"/>
    <lineage>
        <taxon>Bacteria</taxon>
        <taxon>Pseudomonadati</taxon>
        <taxon>Pseudomonadota</taxon>
        <taxon>Alphaproteobacteria</taxon>
        <taxon>Rhodobacterales</taxon>
        <taxon>Roseobacteraceae</taxon>
        <taxon>Palleronia</taxon>
    </lineage>
</organism>
<dbReference type="InterPro" id="IPR055170">
    <property type="entry name" value="GFO_IDH_MocA-like_dom"/>
</dbReference>
<evidence type="ECO:0000259" key="3">
    <source>
        <dbReference type="Pfam" id="PF22725"/>
    </source>
</evidence>